<reference evidence="1" key="1">
    <citation type="submission" date="2020-11" db="EMBL/GenBank/DDBJ databases">
        <title>Gallibacterium anatis 1637, full genome, WGS.</title>
        <authorList>
            <person name="Laishevtcev A.I."/>
            <person name="Yakimova E.A."/>
            <person name="Petkovich D."/>
            <person name="Stepanova T.V."/>
            <person name="Kalendr R.S."/>
            <person name="Rubalsky E.O."/>
            <person name="Zulkarneev E.R."/>
            <person name="Aleshkin A.V."/>
        </authorList>
    </citation>
    <scope>NUCLEOTIDE SEQUENCE</scope>
    <source>
        <strain evidence="1">1637</strain>
    </source>
</reference>
<dbReference type="AlphaFoldDB" id="A0A930Y8Q3"/>
<sequence length="174" mass="18877">MLGNGGNAIIKGVTTVETFARGISDKAFITALQAEKTANKLSPLISEGIYYSYNPYSTVMTKSIGEGIESISKITPKQYFNGVLIGSGTNIGAQYLVNGKIDYSEALKAGFSAPYLIYTPTGTSLILGNALTAIDTKLSNNGNTYLEDQNNYLKIRLEEVLFKIYYLKTLGMNL</sequence>
<gene>
    <name evidence="1" type="ORF">INT80_08315</name>
</gene>
<name>A0A930Y8Q3_9PAST</name>
<accession>A0A930Y8Q3</accession>
<evidence type="ECO:0000313" key="1">
    <source>
        <dbReference type="EMBL" id="MBF4102682.1"/>
    </source>
</evidence>
<dbReference type="EMBL" id="JADION010000021">
    <property type="protein sequence ID" value="MBF4102682.1"/>
    <property type="molecule type" value="Genomic_DNA"/>
</dbReference>
<protein>
    <submittedName>
        <fullName evidence="1">Uncharacterized protein</fullName>
    </submittedName>
</protein>
<comment type="caution">
    <text evidence="1">The sequence shown here is derived from an EMBL/GenBank/DDBJ whole genome shotgun (WGS) entry which is preliminary data.</text>
</comment>
<organism evidence="1">
    <name type="scientific">Gallibacterium anatis</name>
    <dbReference type="NCBI Taxonomy" id="750"/>
    <lineage>
        <taxon>Bacteria</taxon>
        <taxon>Pseudomonadati</taxon>
        <taxon>Pseudomonadota</taxon>
        <taxon>Gammaproteobacteria</taxon>
        <taxon>Pasteurellales</taxon>
        <taxon>Pasteurellaceae</taxon>
        <taxon>Gallibacterium</taxon>
    </lineage>
</organism>
<proteinExistence type="predicted"/>